<evidence type="ECO:0000256" key="4">
    <source>
        <dbReference type="ARBA" id="ARBA00023136"/>
    </source>
</evidence>
<dbReference type="RefSeq" id="WP_246291009.1">
    <property type="nucleotide sequence ID" value="NZ_CADIKI010000011.1"/>
</dbReference>
<organism evidence="6 7">
    <name type="scientific">Paraburkholderia fynbosensis</name>
    <dbReference type="NCBI Taxonomy" id="1200993"/>
    <lineage>
        <taxon>Bacteria</taxon>
        <taxon>Pseudomonadati</taxon>
        <taxon>Pseudomonadota</taxon>
        <taxon>Betaproteobacteria</taxon>
        <taxon>Burkholderiales</taxon>
        <taxon>Burkholderiaceae</taxon>
        <taxon>Paraburkholderia</taxon>
    </lineage>
</organism>
<gene>
    <name evidence="6" type="ORF">LMG27177_03849</name>
</gene>
<evidence type="ECO:0000256" key="1">
    <source>
        <dbReference type="ARBA" id="ARBA00004141"/>
    </source>
</evidence>
<reference evidence="6 7" key="1">
    <citation type="submission" date="2020-04" db="EMBL/GenBank/DDBJ databases">
        <authorList>
            <person name="De Canck E."/>
        </authorList>
    </citation>
    <scope>NUCLEOTIDE SEQUENCE [LARGE SCALE GENOMIC DNA]</scope>
    <source>
        <strain evidence="6 7">LMG 27177</strain>
    </source>
</reference>
<evidence type="ECO:0000313" key="6">
    <source>
        <dbReference type="EMBL" id="CAB3795451.1"/>
    </source>
</evidence>
<keyword evidence="4 5" id="KW-0472">Membrane</keyword>
<protein>
    <recommendedName>
        <fullName evidence="8">Peptidase S54 rhomboid domain-containing protein</fullName>
    </recommendedName>
</protein>
<keyword evidence="2 5" id="KW-0812">Transmembrane</keyword>
<dbReference type="EMBL" id="CADIKI010000011">
    <property type="protein sequence ID" value="CAB3795451.1"/>
    <property type="molecule type" value="Genomic_DNA"/>
</dbReference>
<sequence length="130" mass="14369">MISLIHILRRSTVSGTAPARMSKHLELLRGRRGRDAWRTPLRVAIRCIRLLTHQRERVVFGDAGYPVARGYYTRNIVSILVALLVLNSFGLSMLSGVLPLYPGLPWQSHLGGLLGGVLAARLGSSRQSRT</sequence>
<comment type="subcellular location">
    <subcellularLocation>
        <location evidence="1">Membrane</location>
        <topology evidence="1">Multi-pass membrane protein</topology>
    </subcellularLocation>
</comment>
<evidence type="ECO:0000256" key="5">
    <source>
        <dbReference type="SAM" id="Phobius"/>
    </source>
</evidence>
<evidence type="ECO:0000256" key="3">
    <source>
        <dbReference type="ARBA" id="ARBA00022989"/>
    </source>
</evidence>
<dbReference type="Proteomes" id="UP000494252">
    <property type="component" value="Unassembled WGS sequence"/>
</dbReference>
<evidence type="ECO:0008006" key="8">
    <source>
        <dbReference type="Google" id="ProtNLM"/>
    </source>
</evidence>
<feature type="transmembrane region" description="Helical" evidence="5">
    <location>
        <begin position="106"/>
        <end position="124"/>
    </location>
</feature>
<dbReference type="AlphaFoldDB" id="A0A6J5GB00"/>
<name>A0A6J5GB00_9BURK</name>
<keyword evidence="3 5" id="KW-1133">Transmembrane helix</keyword>
<dbReference type="SUPFAM" id="SSF144091">
    <property type="entry name" value="Rhomboid-like"/>
    <property type="match status" value="1"/>
</dbReference>
<proteinExistence type="predicted"/>
<accession>A0A6J5GB00</accession>
<evidence type="ECO:0000313" key="7">
    <source>
        <dbReference type="Proteomes" id="UP000494252"/>
    </source>
</evidence>
<keyword evidence="7" id="KW-1185">Reference proteome</keyword>
<dbReference type="GO" id="GO:0016020">
    <property type="term" value="C:membrane"/>
    <property type="evidence" value="ECO:0007669"/>
    <property type="project" value="UniProtKB-SubCell"/>
</dbReference>
<evidence type="ECO:0000256" key="2">
    <source>
        <dbReference type="ARBA" id="ARBA00022692"/>
    </source>
</evidence>
<dbReference type="InterPro" id="IPR035952">
    <property type="entry name" value="Rhomboid-like_sf"/>
</dbReference>
<feature type="transmembrane region" description="Helical" evidence="5">
    <location>
        <begin position="76"/>
        <end position="100"/>
    </location>
</feature>